<name>A0ABQ6E612_9GAMM</name>
<comment type="catalytic activity">
    <reaction evidence="5">
        <text>L-methionyl-[protein] + a quinone + H2O = L-methionyl-(S)-S-oxide-[protein] + a quinol</text>
        <dbReference type="Rhea" id="RHEA:51292"/>
        <dbReference type="Rhea" id="RHEA-COMP:12313"/>
        <dbReference type="Rhea" id="RHEA-COMP:12315"/>
        <dbReference type="ChEBI" id="CHEBI:15377"/>
        <dbReference type="ChEBI" id="CHEBI:16044"/>
        <dbReference type="ChEBI" id="CHEBI:24646"/>
        <dbReference type="ChEBI" id="CHEBI:44120"/>
        <dbReference type="ChEBI" id="CHEBI:132124"/>
    </reaction>
</comment>
<feature type="binding site" evidence="5">
    <location>
        <begin position="257"/>
        <end position="259"/>
    </location>
    <ligand>
        <name>Mo-molybdopterin</name>
        <dbReference type="ChEBI" id="CHEBI:71302"/>
    </ligand>
</feature>
<keyword evidence="1 5" id="KW-0500">Molybdenum</keyword>
<dbReference type="RefSeq" id="WP_284205757.1">
    <property type="nucleotide sequence ID" value="NZ_BSPQ01000026.1"/>
</dbReference>
<evidence type="ECO:0000313" key="8">
    <source>
        <dbReference type="Proteomes" id="UP001157353"/>
    </source>
</evidence>
<dbReference type="HAMAP" id="MF_01206">
    <property type="entry name" value="MsrP"/>
    <property type="match status" value="1"/>
</dbReference>
<evidence type="ECO:0000256" key="3">
    <source>
        <dbReference type="ARBA" id="ARBA00022729"/>
    </source>
</evidence>
<dbReference type="Proteomes" id="UP001157353">
    <property type="component" value="Unassembled WGS sequence"/>
</dbReference>
<feature type="binding site" evidence="5">
    <location>
        <position position="96"/>
    </location>
    <ligand>
        <name>Mo-molybdopterin</name>
        <dbReference type="ChEBI" id="CHEBI:71302"/>
    </ligand>
</feature>
<feature type="binding site" evidence="5">
    <location>
        <position position="189"/>
    </location>
    <ligand>
        <name>Mo-molybdopterin</name>
        <dbReference type="ChEBI" id="CHEBI:71302"/>
    </ligand>
</feature>
<keyword evidence="3 5" id="KW-0732">Signal</keyword>
<feature type="binding site" evidence="5">
    <location>
        <position position="241"/>
    </location>
    <ligand>
        <name>Mo-molybdopterin</name>
        <dbReference type="ChEBI" id="CHEBI:71302"/>
    </ligand>
</feature>
<reference evidence="8" key="1">
    <citation type="journal article" date="2019" name="Int. J. Syst. Evol. Microbiol.">
        <title>The Global Catalogue of Microorganisms (GCM) 10K type strain sequencing project: providing services to taxonomists for standard genome sequencing and annotation.</title>
        <authorList>
            <consortium name="The Broad Institute Genomics Platform"/>
            <consortium name="The Broad Institute Genome Sequencing Center for Infectious Disease"/>
            <person name="Wu L."/>
            <person name="Ma J."/>
        </authorList>
    </citation>
    <scope>NUCLEOTIDE SEQUENCE [LARGE SCALE GENOMIC DNA]</scope>
    <source>
        <strain evidence="8">NBRC 103166</strain>
    </source>
</reference>
<comment type="caution">
    <text evidence="7">The sequence shown here is derived from an EMBL/GenBank/DDBJ whole genome shotgun (WGS) entry which is preliminary data.</text>
</comment>
<keyword evidence="2 5" id="KW-0479">Metal-binding</keyword>
<evidence type="ECO:0000256" key="4">
    <source>
        <dbReference type="ARBA" id="ARBA00023002"/>
    </source>
</evidence>
<dbReference type="SUPFAM" id="SSF56524">
    <property type="entry name" value="Oxidoreductase molybdopterin-binding domain"/>
    <property type="match status" value="1"/>
</dbReference>
<protein>
    <recommendedName>
        <fullName evidence="5">Protein-methionine-sulfoxide reductase catalytic subunit MsrP</fullName>
        <ecNumber evidence="5">1.8.5.-</ecNumber>
    </recommendedName>
</protein>
<feature type="binding site" evidence="5">
    <location>
        <position position="246"/>
    </location>
    <ligand>
        <name>Mo-molybdopterin</name>
        <dbReference type="ChEBI" id="CHEBI:71302"/>
    </ligand>
</feature>
<evidence type="ECO:0000256" key="5">
    <source>
        <dbReference type="HAMAP-Rule" id="MF_01206"/>
    </source>
</evidence>
<dbReference type="Gene3D" id="3.90.420.10">
    <property type="entry name" value="Oxidoreductase, molybdopterin-binding domain"/>
    <property type="match status" value="1"/>
</dbReference>
<dbReference type="PANTHER" id="PTHR43032">
    <property type="entry name" value="PROTEIN-METHIONINE-SULFOXIDE REDUCTASE"/>
    <property type="match status" value="1"/>
</dbReference>
<comment type="similarity">
    <text evidence="5">Belongs to the MsrP family.</text>
</comment>
<evidence type="ECO:0000259" key="6">
    <source>
        <dbReference type="Pfam" id="PF00174"/>
    </source>
</evidence>
<proteinExistence type="inferred from homology"/>
<feature type="binding site" evidence="5">
    <location>
        <position position="154"/>
    </location>
    <ligand>
        <name>Mo-molybdopterin</name>
        <dbReference type="ChEBI" id="CHEBI:71302"/>
    </ligand>
    <ligandPart>
        <name>Mo</name>
        <dbReference type="ChEBI" id="CHEBI:28685"/>
    </ligandPart>
</feature>
<evidence type="ECO:0000313" key="7">
    <source>
        <dbReference type="EMBL" id="GLS92645.1"/>
    </source>
</evidence>
<comment type="function">
    <text evidence="5">Part of the MsrPQ system that repairs oxidized periplasmic proteins containing methionine sulfoxide residues (Met-O), using respiratory chain electrons. Thus protects these proteins from oxidative-stress damage caused by reactive species of oxygen and chlorine generated by the host defense mechanisms. MsrPQ is essential for the maintenance of envelope integrity under bleach stress, rescuing a wide series of structurally unrelated periplasmic proteins from methionine oxidation. The catalytic subunit MsrP is non-stereospecific, being able to reduce both (R-) and (S-) diastereoisomers of methionine sulfoxide.</text>
</comment>
<comment type="subunit">
    <text evidence="5">Heterodimer of a catalytic subunit (MsrP) and a heme-binding subunit (MsrQ).</text>
</comment>
<dbReference type="NCBIfam" id="NF003767">
    <property type="entry name" value="PRK05363.1"/>
    <property type="match status" value="1"/>
</dbReference>
<organism evidence="7 8">
    <name type="scientific">Psychromonas marina</name>
    <dbReference type="NCBI Taxonomy" id="88364"/>
    <lineage>
        <taxon>Bacteria</taxon>
        <taxon>Pseudomonadati</taxon>
        <taxon>Pseudomonadota</taxon>
        <taxon>Gammaproteobacteria</taxon>
        <taxon>Alteromonadales</taxon>
        <taxon>Psychromonadaceae</taxon>
        <taxon>Psychromonas</taxon>
    </lineage>
</organism>
<keyword evidence="4 5" id="KW-0560">Oxidoreductase</keyword>
<accession>A0ABQ6E612</accession>
<comment type="cofactor">
    <cofactor evidence="5">
        <name>Mo-molybdopterin</name>
        <dbReference type="ChEBI" id="CHEBI:71302"/>
    </cofactor>
    <text evidence="5">Binds 1 Mo-molybdopterin (Mo-MPT) cofactor per subunit.</text>
</comment>
<feature type="domain" description="Oxidoreductase molybdopterin-binding" evidence="6">
    <location>
        <begin position="115"/>
        <end position="275"/>
    </location>
</feature>
<evidence type="ECO:0000256" key="1">
    <source>
        <dbReference type="ARBA" id="ARBA00022505"/>
    </source>
</evidence>
<dbReference type="EMBL" id="BSPQ01000026">
    <property type="protein sequence ID" value="GLS92645.1"/>
    <property type="molecule type" value="Genomic_DNA"/>
</dbReference>
<dbReference type="EC" id="1.8.5.-" evidence="5"/>
<dbReference type="InterPro" id="IPR000572">
    <property type="entry name" value="OxRdtase_Mopterin-bd_dom"/>
</dbReference>
<dbReference type="PANTHER" id="PTHR43032:SF3">
    <property type="entry name" value="PROTEIN-METHIONINE-SULFOXIDE REDUCTASE CATALYTIC SUBUNIT MSRP"/>
    <property type="match status" value="1"/>
</dbReference>
<feature type="binding site" evidence="5">
    <location>
        <begin position="99"/>
        <end position="100"/>
    </location>
    <ligand>
        <name>Mo-molybdopterin</name>
        <dbReference type="ChEBI" id="CHEBI:71302"/>
    </ligand>
</feature>
<sequence>MLIKNTAKSDLKESSLTSETHYIERRSLLKKLGIGLASIPFIPAAQAGLFDAFSSDADAPDNSGLLFQRTPLNYSSPPNYQALTPLTPEKKILQYNNFYEFGTGKGDPFEFAQQFKVDPWSLTIDGMVDKPITLNYEDLLKTFDIEERLYRMRCVEAWSMNIPWLGFPLAALLKSVSPTSSAKYVRFETLHDEEQMRGQASRRIGGGIDYPYVEALRLDEAMNPLTLLSVGLYGKTLAPQNGAPIRLVVPWKYGFKSIKSIVRITLTDKEPINTWKKIAHSEYGFYANVNPSVDHPRWSQATERFIGEGSVFAQKRKETLMFNGYADEVAHLYKNLDLKRNY</sequence>
<comment type="catalytic activity">
    <reaction evidence="5">
        <text>L-methionyl-[protein] + a quinone + H2O = L-methionyl-(R)-S-oxide-[protein] + a quinol</text>
        <dbReference type="Rhea" id="RHEA:51296"/>
        <dbReference type="Rhea" id="RHEA-COMP:12313"/>
        <dbReference type="Rhea" id="RHEA-COMP:12314"/>
        <dbReference type="ChEBI" id="CHEBI:15377"/>
        <dbReference type="ChEBI" id="CHEBI:16044"/>
        <dbReference type="ChEBI" id="CHEBI:24646"/>
        <dbReference type="ChEBI" id="CHEBI:45764"/>
        <dbReference type="ChEBI" id="CHEBI:132124"/>
    </reaction>
</comment>
<dbReference type="Pfam" id="PF00174">
    <property type="entry name" value="Oxidored_molyb"/>
    <property type="match status" value="1"/>
</dbReference>
<evidence type="ECO:0000256" key="2">
    <source>
        <dbReference type="ARBA" id="ARBA00022723"/>
    </source>
</evidence>
<keyword evidence="8" id="KW-1185">Reference proteome</keyword>
<gene>
    <name evidence="5 7" type="primary">msrP</name>
    <name evidence="7" type="ORF">GCM10007916_37170</name>
</gene>
<dbReference type="InterPro" id="IPR036374">
    <property type="entry name" value="OxRdtase_Mopterin-bd_sf"/>
</dbReference>
<dbReference type="InterPro" id="IPR022867">
    <property type="entry name" value="MsrP"/>
</dbReference>